<sequence>PKSRKLKIFLGSFGEDLLNLFKIFNSRKLFFLSPFHKNICTKEILRYDTCFLDLSSLLPISARQLLAEAQQNP</sequence>
<organism evidence="1 2">
    <name type="scientific">[Clostridium] leptum</name>
    <dbReference type="NCBI Taxonomy" id="1535"/>
    <lineage>
        <taxon>Bacteria</taxon>
        <taxon>Bacillati</taxon>
        <taxon>Bacillota</taxon>
        <taxon>Clostridia</taxon>
        <taxon>Eubacteriales</taxon>
        <taxon>Oscillospiraceae</taxon>
        <taxon>Oscillospiraceae incertae sedis</taxon>
    </lineage>
</organism>
<reference evidence="1 2" key="1">
    <citation type="submission" date="2018-08" db="EMBL/GenBank/DDBJ databases">
        <title>A genome reference for cultivated species of the human gut microbiota.</title>
        <authorList>
            <person name="Zou Y."/>
            <person name="Xue W."/>
            <person name="Luo G."/>
        </authorList>
    </citation>
    <scope>NUCLEOTIDE SEQUENCE [LARGE SCALE GENOMIC DNA]</scope>
    <source>
        <strain evidence="1 2">AF28-26</strain>
    </source>
</reference>
<dbReference type="Proteomes" id="UP000284751">
    <property type="component" value="Unassembled WGS sequence"/>
</dbReference>
<evidence type="ECO:0000313" key="2">
    <source>
        <dbReference type="Proteomes" id="UP000284751"/>
    </source>
</evidence>
<gene>
    <name evidence="1" type="ORF">DWY99_10790</name>
</gene>
<feature type="non-terminal residue" evidence="1">
    <location>
        <position position="1"/>
    </location>
</feature>
<comment type="caution">
    <text evidence="1">The sequence shown here is derived from an EMBL/GenBank/DDBJ whole genome shotgun (WGS) entry which is preliminary data.</text>
</comment>
<proteinExistence type="predicted"/>
<dbReference type="EMBL" id="QRTC01000048">
    <property type="protein sequence ID" value="RGQ37248.1"/>
    <property type="molecule type" value="Genomic_DNA"/>
</dbReference>
<evidence type="ECO:0000313" key="1">
    <source>
        <dbReference type="EMBL" id="RGQ37248.1"/>
    </source>
</evidence>
<dbReference type="AlphaFoldDB" id="A0A412AVH2"/>
<accession>A0A412AVH2</accession>
<protein>
    <submittedName>
        <fullName evidence="1">Uncharacterized protein</fullName>
    </submittedName>
</protein>
<name>A0A412AVH2_9FIRM</name>